<evidence type="ECO:0000313" key="2">
    <source>
        <dbReference type="Proteomes" id="UP001626536"/>
    </source>
</evidence>
<proteinExistence type="predicted"/>
<reference evidence="1 2" key="1">
    <citation type="submission" date="2023-10" db="EMBL/GenBank/DDBJ databases">
        <title>Novel methanotroph of the genus Methylocapsa from a subarctic wetland.</title>
        <authorList>
            <person name="Belova S.E."/>
            <person name="Oshkin I.Y."/>
            <person name="Miroshnikov K."/>
            <person name="Dedysh S.N."/>
        </authorList>
    </citation>
    <scope>NUCLEOTIDE SEQUENCE [LARGE SCALE GENOMIC DNA]</scope>
    <source>
        <strain evidence="1 2">RX1</strain>
    </source>
</reference>
<accession>A0ABZ0HNK3</accession>
<keyword evidence="2" id="KW-1185">Reference proteome</keyword>
<dbReference type="Proteomes" id="UP001626536">
    <property type="component" value="Chromosome"/>
</dbReference>
<evidence type="ECO:0000313" key="1">
    <source>
        <dbReference type="EMBL" id="WOJ88352.1"/>
    </source>
</evidence>
<sequence>MNDHAPPTAHRDGRLAVSRSDSLTHVELTWVEKKIEHWVRFGDCVEEKILDRRRRIVSFCAGSIFAFVRWASNDFGTIVSRIDIVRAVAPAEPYQTLPFVRPGGEILLRIDGWPKVERVLQAIDAVEALDVDPADVAPDHWRHVHSRLTVGHEPRAYTRAQHDAWLLRRRAQP</sequence>
<organism evidence="1 2">
    <name type="scientific">Methylocapsa polymorpha</name>
    <dbReference type="NCBI Taxonomy" id="3080828"/>
    <lineage>
        <taxon>Bacteria</taxon>
        <taxon>Pseudomonadati</taxon>
        <taxon>Pseudomonadota</taxon>
        <taxon>Alphaproteobacteria</taxon>
        <taxon>Hyphomicrobiales</taxon>
        <taxon>Beijerinckiaceae</taxon>
        <taxon>Methylocapsa</taxon>
    </lineage>
</organism>
<name>A0ABZ0HNK3_9HYPH</name>
<dbReference type="RefSeq" id="WP_407337788.1">
    <property type="nucleotide sequence ID" value="NZ_CP136862.1"/>
</dbReference>
<gene>
    <name evidence="1" type="ORF">RZS28_10925</name>
</gene>
<dbReference type="InterPro" id="IPR021263">
    <property type="entry name" value="DUF2840"/>
</dbReference>
<protein>
    <submittedName>
        <fullName evidence="1">DUF2840 domain-containing protein</fullName>
    </submittedName>
</protein>
<dbReference type="EMBL" id="CP136862">
    <property type="protein sequence ID" value="WOJ88352.1"/>
    <property type="molecule type" value="Genomic_DNA"/>
</dbReference>
<dbReference type="Pfam" id="PF11000">
    <property type="entry name" value="DUF2840"/>
    <property type="match status" value="1"/>
</dbReference>